<reference evidence="3" key="1">
    <citation type="journal article" date="2020" name="Stud. Mycol.">
        <title>101 Dothideomycetes genomes: a test case for predicting lifestyles and emergence of pathogens.</title>
        <authorList>
            <person name="Haridas S."/>
            <person name="Albert R."/>
            <person name="Binder M."/>
            <person name="Bloem J."/>
            <person name="Labutti K."/>
            <person name="Salamov A."/>
            <person name="Andreopoulos B."/>
            <person name="Baker S."/>
            <person name="Barry K."/>
            <person name="Bills G."/>
            <person name="Bluhm B."/>
            <person name="Cannon C."/>
            <person name="Castanera R."/>
            <person name="Culley D."/>
            <person name="Daum C."/>
            <person name="Ezra D."/>
            <person name="Gonzalez J."/>
            <person name="Henrissat B."/>
            <person name="Kuo A."/>
            <person name="Liang C."/>
            <person name="Lipzen A."/>
            <person name="Lutzoni F."/>
            <person name="Magnuson J."/>
            <person name="Mondo S."/>
            <person name="Nolan M."/>
            <person name="Ohm R."/>
            <person name="Pangilinan J."/>
            <person name="Park H.-J."/>
            <person name="Ramirez L."/>
            <person name="Alfaro M."/>
            <person name="Sun H."/>
            <person name="Tritt A."/>
            <person name="Yoshinaga Y."/>
            <person name="Zwiers L.-H."/>
            <person name="Turgeon B."/>
            <person name="Goodwin S."/>
            <person name="Spatafora J."/>
            <person name="Crous P."/>
            <person name="Grigoriev I."/>
        </authorList>
    </citation>
    <scope>NUCLEOTIDE SEQUENCE</scope>
    <source>
        <strain evidence="3">CBS 133067</strain>
    </source>
</reference>
<accession>A0A9P4I6J0</accession>
<feature type="chain" id="PRO_5040177001" evidence="2">
    <location>
        <begin position="17"/>
        <end position="226"/>
    </location>
</feature>
<feature type="region of interest" description="Disordered" evidence="1">
    <location>
        <begin position="119"/>
        <end position="161"/>
    </location>
</feature>
<comment type="caution">
    <text evidence="3">The sequence shown here is derived from an EMBL/GenBank/DDBJ whole genome shotgun (WGS) entry which is preliminary data.</text>
</comment>
<dbReference type="Proteomes" id="UP000799772">
    <property type="component" value="Unassembled WGS sequence"/>
</dbReference>
<feature type="signal peptide" evidence="2">
    <location>
        <begin position="1"/>
        <end position="16"/>
    </location>
</feature>
<name>A0A9P4I6J0_9PEZI</name>
<sequence length="226" mass="23489">MLFIPVILLLIWHTTCNDIGVNTSSTTSESCTRPSIWVSATNTCGVEYGGIFNGCDPISLFIPPCPSTSCDCGSATGTSSLTTATELTVMHFVKAQALPPSVPLSDSPAATTSTNVTIATIGNDPPTATDSSGQSRLPTTATNQTAANGSSSYTLPSDAGSQITAAPDKNTLAAPGGDNVSCASVCVDKIDKCWNRYGYATISKPDCSKDPVPMVARRKARHRQHV</sequence>
<keyword evidence="2" id="KW-0732">Signal</keyword>
<keyword evidence="4" id="KW-1185">Reference proteome</keyword>
<protein>
    <submittedName>
        <fullName evidence="3">Uncharacterized protein</fullName>
    </submittedName>
</protein>
<evidence type="ECO:0000256" key="2">
    <source>
        <dbReference type="SAM" id="SignalP"/>
    </source>
</evidence>
<dbReference type="EMBL" id="ML978135">
    <property type="protein sequence ID" value="KAF2094087.1"/>
    <property type="molecule type" value="Genomic_DNA"/>
</dbReference>
<dbReference type="AlphaFoldDB" id="A0A9P4I6J0"/>
<proteinExistence type="predicted"/>
<organism evidence="3 4">
    <name type="scientific">Rhizodiscina lignyota</name>
    <dbReference type="NCBI Taxonomy" id="1504668"/>
    <lineage>
        <taxon>Eukaryota</taxon>
        <taxon>Fungi</taxon>
        <taxon>Dikarya</taxon>
        <taxon>Ascomycota</taxon>
        <taxon>Pezizomycotina</taxon>
        <taxon>Dothideomycetes</taxon>
        <taxon>Pleosporomycetidae</taxon>
        <taxon>Aulographales</taxon>
        <taxon>Rhizodiscinaceae</taxon>
        <taxon>Rhizodiscina</taxon>
    </lineage>
</organism>
<evidence type="ECO:0000313" key="4">
    <source>
        <dbReference type="Proteomes" id="UP000799772"/>
    </source>
</evidence>
<evidence type="ECO:0000313" key="3">
    <source>
        <dbReference type="EMBL" id="KAF2094087.1"/>
    </source>
</evidence>
<evidence type="ECO:0000256" key="1">
    <source>
        <dbReference type="SAM" id="MobiDB-lite"/>
    </source>
</evidence>
<gene>
    <name evidence="3" type="ORF">NA57DRAFT_60731</name>
</gene>